<dbReference type="Proteomes" id="UP000183926">
    <property type="component" value="Unassembled WGS sequence"/>
</dbReference>
<sequence>MLIETGLGAFLESTVGNLAKKVLSTLGVGVVSYTGVTGAMQAALDAVKGYFDAIPQAAFDLLGLAGFGTFFAMIATAIMYRVGMQIMRKTFGILSPT</sequence>
<evidence type="ECO:0008006" key="4">
    <source>
        <dbReference type="Google" id="ProtNLM"/>
    </source>
</evidence>
<name>A0A1I7JDK4_9PROT</name>
<evidence type="ECO:0000313" key="3">
    <source>
        <dbReference type="Proteomes" id="UP000183926"/>
    </source>
</evidence>
<reference evidence="2 3" key="1">
    <citation type="submission" date="2016-10" db="EMBL/GenBank/DDBJ databases">
        <authorList>
            <person name="de Groot N.N."/>
        </authorList>
    </citation>
    <scope>NUCLEOTIDE SEQUENCE [LARGE SCALE GENOMIC DNA]</scope>
    <source>
        <strain evidence="2 3">Nm24</strain>
    </source>
</reference>
<evidence type="ECO:0000256" key="1">
    <source>
        <dbReference type="SAM" id="Phobius"/>
    </source>
</evidence>
<dbReference type="RefSeq" id="WP_074929526.1">
    <property type="nucleotide sequence ID" value="NZ_FPBL01000022.1"/>
</dbReference>
<dbReference type="EMBL" id="FPBL01000022">
    <property type="protein sequence ID" value="SFU83269.1"/>
    <property type="molecule type" value="Genomic_DNA"/>
</dbReference>
<keyword evidence="1" id="KW-0472">Membrane</keyword>
<organism evidence="2 3">
    <name type="scientific">Nitrosomonas eutropha</name>
    <dbReference type="NCBI Taxonomy" id="916"/>
    <lineage>
        <taxon>Bacteria</taxon>
        <taxon>Pseudomonadati</taxon>
        <taxon>Pseudomonadota</taxon>
        <taxon>Betaproteobacteria</taxon>
        <taxon>Nitrosomonadales</taxon>
        <taxon>Nitrosomonadaceae</taxon>
        <taxon>Nitrosomonas</taxon>
    </lineage>
</organism>
<protein>
    <recommendedName>
        <fullName evidence="4">DUF2523 domain-containing protein</fullName>
    </recommendedName>
</protein>
<dbReference type="InterPro" id="IPR019670">
    <property type="entry name" value="DUF2523"/>
</dbReference>
<feature type="transmembrane region" description="Helical" evidence="1">
    <location>
        <begin position="61"/>
        <end position="80"/>
    </location>
</feature>
<gene>
    <name evidence="2" type="ORF">SAMN05216339_1226</name>
</gene>
<keyword evidence="1" id="KW-1133">Transmembrane helix</keyword>
<dbReference type="Pfam" id="PF10734">
    <property type="entry name" value="DUF2523"/>
    <property type="match status" value="1"/>
</dbReference>
<dbReference type="AlphaFoldDB" id="A0A1I7JDK4"/>
<evidence type="ECO:0000313" key="2">
    <source>
        <dbReference type="EMBL" id="SFU83269.1"/>
    </source>
</evidence>
<accession>A0A1I7JDK4</accession>
<proteinExistence type="predicted"/>
<keyword evidence="1" id="KW-0812">Transmembrane</keyword>